<feature type="chain" id="PRO_5036941399" description="Ig-like domain-containing protein" evidence="3">
    <location>
        <begin position="23"/>
        <end position="627"/>
    </location>
</feature>
<dbReference type="Proteomes" id="UP000887568">
    <property type="component" value="Unplaced"/>
</dbReference>
<sequence>MEATLMWALVTTLVCGGGLVGANPFRVEPQDATAALGETVVLPCILRNTTLSHCNVFWYRSDEQIYISRNRRIIDRLSPEVRERYSILGNRSSGIYSLQIRDLVASDMGEYKCTCFPRSHANAYLSPPAAIFIVARPPEEYPVCRLREGTGPLMVGQKVSFLCESVGGRPSVALQWMRGQENIAADFTFNPHSISVYRKTLTLEDSEEVLTCVASGLAMKTPRNCTIGPLSVISPLQIQTQKIIAKHGTREESPRIVFTCNSNVNHTGLATVYNYTWYANSVRITAATPGFNLASDGMSVQVTDVSLFSQNIHIICAAHGTQGSLGNVSTFLDVDSIAGFTAIPSDDPTKTDPPNKGVVSISGNQSFDIRPFIYLVLGAFVLMTTMIAIVVCTPRSCCHSKTGSRLRRRDSRFTTMHYVQQPTGSPARAIAHQESLNLYESTADSDTESTRQGAATTSLTQQQKQQVQATLHVVVHSGNDPNNQTMPRGNSGTFGDDQSSIYQEVPPPPPPPPPHANTLRFHPPKTSSSAGLRTQTWGHSSCKSNPFNYEHIPSDLMHYDHLGGCYVHTLPMRPTRPSVHQKFLYTPQYAALNKFHHPHQGTHGTVESMYENVPMHHARSLSLTTGY</sequence>
<dbReference type="AlphaFoldDB" id="A0A914BPZ1"/>
<feature type="compositionally biased region" description="Pro residues" evidence="1">
    <location>
        <begin position="505"/>
        <end position="515"/>
    </location>
</feature>
<evidence type="ECO:0000313" key="5">
    <source>
        <dbReference type="EnsemblMetazoa" id="XP_038078025.1"/>
    </source>
</evidence>
<dbReference type="CDD" id="cd00099">
    <property type="entry name" value="IgV"/>
    <property type="match status" value="1"/>
</dbReference>
<evidence type="ECO:0000256" key="2">
    <source>
        <dbReference type="SAM" id="Phobius"/>
    </source>
</evidence>
<organism evidence="5 6">
    <name type="scientific">Patiria miniata</name>
    <name type="common">Bat star</name>
    <name type="synonym">Asterina miniata</name>
    <dbReference type="NCBI Taxonomy" id="46514"/>
    <lineage>
        <taxon>Eukaryota</taxon>
        <taxon>Metazoa</taxon>
        <taxon>Echinodermata</taxon>
        <taxon>Eleutherozoa</taxon>
        <taxon>Asterozoa</taxon>
        <taxon>Asteroidea</taxon>
        <taxon>Valvatacea</taxon>
        <taxon>Valvatida</taxon>
        <taxon>Asterinidae</taxon>
        <taxon>Patiria</taxon>
    </lineage>
</organism>
<keyword evidence="2" id="KW-0472">Membrane</keyword>
<dbReference type="SUPFAM" id="SSF48726">
    <property type="entry name" value="Immunoglobulin"/>
    <property type="match status" value="2"/>
</dbReference>
<feature type="region of interest" description="Disordered" evidence="1">
    <location>
        <begin position="478"/>
        <end position="539"/>
    </location>
</feature>
<dbReference type="InterPro" id="IPR013783">
    <property type="entry name" value="Ig-like_fold"/>
</dbReference>
<feature type="transmembrane region" description="Helical" evidence="2">
    <location>
        <begin position="372"/>
        <end position="392"/>
    </location>
</feature>
<evidence type="ECO:0000256" key="1">
    <source>
        <dbReference type="SAM" id="MobiDB-lite"/>
    </source>
</evidence>
<proteinExistence type="predicted"/>
<dbReference type="Gene3D" id="2.60.40.10">
    <property type="entry name" value="Immunoglobulins"/>
    <property type="match status" value="2"/>
</dbReference>
<accession>A0A914BPZ1</accession>
<dbReference type="PANTHER" id="PTHR45889:SF8">
    <property type="entry name" value="IG-LIKE DOMAIN-CONTAINING PROTEIN"/>
    <property type="match status" value="1"/>
</dbReference>
<keyword evidence="3" id="KW-0732">Signal</keyword>
<feature type="domain" description="Ig-like" evidence="4">
    <location>
        <begin position="138"/>
        <end position="226"/>
    </location>
</feature>
<dbReference type="InterPro" id="IPR007110">
    <property type="entry name" value="Ig-like_dom"/>
</dbReference>
<dbReference type="PROSITE" id="PS50835">
    <property type="entry name" value="IG_LIKE"/>
    <property type="match status" value="2"/>
</dbReference>
<dbReference type="InterPro" id="IPR036179">
    <property type="entry name" value="Ig-like_dom_sf"/>
</dbReference>
<dbReference type="GeneID" id="119745610"/>
<keyword evidence="2" id="KW-1133">Transmembrane helix</keyword>
<dbReference type="OrthoDB" id="10028801at2759"/>
<evidence type="ECO:0000259" key="4">
    <source>
        <dbReference type="PROSITE" id="PS50835"/>
    </source>
</evidence>
<name>A0A914BPZ1_PATMI</name>
<dbReference type="RefSeq" id="XP_038078025.1">
    <property type="nucleotide sequence ID" value="XM_038222097.1"/>
</dbReference>
<feature type="signal peptide" evidence="3">
    <location>
        <begin position="1"/>
        <end position="22"/>
    </location>
</feature>
<dbReference type="OMA" id="NYTWYAN"/>
<dbReference type="InterPro" id="IPR003599">
    <property type="entry name" value="Ig_sub"/>
</dbReference>
<dbReference type="InterPro" id="IPR013106">
    <property type="entry name" value="Ig_V-set"/>
</dbReference>
<feature type="region of interest" description="Disordered" evidence="1">
    <location>
        <begin position="441"/>
        <end position="462"/>
    </location>
</feature>
<keyword evidence="2" id="KW-0812">Transmembrane</keyword>
<dbReference type="SMART" id="SM00406">
    <property type="entry name" value="IGv"/>
    <property type="match status" value="1"/>
</dbReference>
<feature type="compositionally biased region" description="Polar residues" evidence="1">
    <location>
        <begin position="525"/>
        <end position="539"/>
    </location>
</feature>
<dbReference type="SMART" id="SM00409">
    <property type="entry name" value="IG"/>
    <property type="match status" value="1"/>
</dbReference>
<keyword evidence="6" id="KW-1185">Reference proteome</keyword>
<feature type="domain" description="Ig-like" evidence="4">
    <location>
        <begin position="24"/>
        <end position="114"/>
    </location>
</feature>
<evidence type="ECO:0000256" key="3">
    <source>
        <dbReference type="SAM" id="SignalP"/>
    </source>
</evidence>
<reference evidence="5" key="1">
    <citation type="submission" date="2022-11" db="UniProtKB">
        <authorList>
            <consortium name="EnsemblMetazoa"/>
        </authorList>
    </citation>
    <scope>IDENTIFICATION</scope>
</reference>
<feature type="compositionally biased region" description="Polar residues" evidence="1">
    <location>
        <begin position="479"/>
        <end position="502"/>
    </location>
</feature>
<evidence type="ECO:0000313" key="6">
    <source>
        <dbReference type="Proteomes" id="UP000887568"/>
    </source>
</evidence>
<dbReference type="PANTHER" id="PTHR45889">
    <property type="entry name" value="IG-LIKE DOMAIN-CONTAINING PROTEIN"/>
    <property type="match status" value="1"/>
</dbReference>
<protein>
    <recommendedName>
        <fullName evidence="4">Ig-like domain-containing protein</fullName>
    </recommendedName>
</protein>
<dbReference type="Pfam" id="PF07686">
    <property type="entry name" value="V-set"/>
    <property type="match status" value="1"/>
</dbReference>
<dbReference type="EnsemblMetazoa" id="XM_038222097.1">
    <property type="protein sequence ID" value="XP_038078025.1"/>
    <property type="gene ID" value="LOC119745610"/>
</dbReference>